<protein>
    <submittedName>
        <fullName evidence="1">Uncharacterized protein</fullName>
    </submittedName>
</protein>
<sequence>YTYAFLKYALSASLTTFWLLSLVCLGKSDSVFFWDITAGGDGFKFFCPTEGRHACKSVDGKSQVVLPAHLTKSTSTAGVKPSLYLTVSYPNPKKIPHRRPYPGPYHPRAGMGLHL</sequence>
<accession>A0A2N5TXW0</accession>
<feature type="non-terminal residue" evidence="1">
    <location>
        <position position="1"/>
    </location>
</feature>
<dbReference type="EMBL" id="PGCI01000303">
    <property type="protein sequence ID" value="PLW30298.1"/>
    <property type="molecule type" value="Genomic_DNA"/>
</dbReference>
<dbReference type="Proteomes" id="UP000235392">
    <property type="component" value="Unassembled WGS sequence"/>
</dbReference>
<proteinExistence type="predicted"/>
<evidence type="ECO:0000313" key="1">
    <source>
        <dbReference type="EMBL" id="PLW30298.1"/>
    </source>
</evidence>
<comment type="caution">
    <text evidence="1">The sequence shown here is derived from an EMBL/GenBank/DDBJ whole genome shotgun (WGS) entry which is preliminary data.</text>
</comment>
<gene>
    <name evidence="1" type="ORF">PCASD_20000</name>
</gene>
<dbReference type="AlphaFoldDB" id="A0A2N5TXW0"/>
<name>A0A2N5TXW0_9BASI</name>
<evidence type="ECO:0000313" key="2">
    <source>
        <dbReference type="Proteomes" id="UP000235392"/>
    </source>
</evidence>
<reference evidence="1 2" key="1">
    <citation type="submission" date="2017-11" db="EMBL/GenBank/DDBJ databases">
        <title>De novo assembly and phasing of dikaryotic genomes from two isolates of Puccinia coronata f. sp. avenae, the causal agent of oat crown rust.</title>
        <authorList>
            <person name="Miller M.E."/>
            <person name="Zhang Y."/>
            <person name="Omidvar V."/>
            <person name="Sperschneider J."/>
            <person name="Schwessinger B."/>
            <person name="Raley C."/>
            <person name="Palmer J.M."/>
            <person name="Garnica D."/>
            <person name="Upadhyaya N."/>
            <person name="Rathjen J."/>
            <person name="Taylor J.M."/>
            <person name="Park R.F."/>
            <person name="Dodds P.N."/>
            <person name="Hirsch C.D."/>
            <person name="Kianian S.F."/>
            <person name="Figueroa M."/>
        </authorList>
    </citation>
    <scope>NUCLEOTIDE SEQUENCE [LARGE SCALE GENOMIC DNA]</scope>
    <source>
        <strain evidence="1">12SD80</strain>
    </source>
</reference>
<organism evidence="1 2">
    <name type="scientific">Puccinia coronata f. sp. avenae</name>
    <dbReference type="NCBI Taxonomy" id="200324"/>
    <lineage>
        <taxon>Eukaryota</taxon>
        <taxon>Fungi</taxon>
        <taxon>Dikarya</taxon>
        <taxon>Basidiomycota</taxon>
        <taxon>Pucciniomycotina</taxon>
        <taxon>Pucciniomycetes</taxon>
        <taxon>Pucciniales</taxon>
        <taxon>Pucciniaceae</taxon>
        <taxon>Puccinia</taxon>
    </lineage>
</organism>